<dbReference type="InterPro" id="IPR050306">
    <property type="entry name" value="PfkB_Carbo_kinase"/>
</dbReference>
<dbReference type="GO" id="GO:0016301">
    <property type="term" value="F:kinase activity"/>
    <property type="evidence" value="ECO:0007669"/>
    <property type="project" value="UniProtKB-KW"/>
</dbReference>
<feature type="domain" description="Carbohydrate kinase PfkB" evidence="6">
    <location>
        <begin position="4"/>
        <end position="298"/>
    </location>
</feature>
<name>A0A1N7DQ19_9ACTN</name>
<evidence type="ECO:0000256" key="4">
    <source>
        <dbReference type="ARBA" id="ARBA00022777"/>
    </source>
</evidence>
<dbReference type="PROSITE" id="PS00584">
    <property type="entry name" value="PFKB_KINASES_2"/>
    <property type="match status" value="1"/>
</dbReference>
<dbReference type="OrthoDB" id="9808601at2"/>
<dbReference type="PANTHER" id="PTHR43085:SF1">
    <property type="entry name" value="PSEUDOURIDINE KINASE-RELATED"/>
    <property type="match status" value="1"/>
</dbReference>
<comment type="similarity">
    <text evidence="1">Belongs to the carbohydrate kinase PfkB family.</text>
</comment>
<evidence type="ECO:0000256" key="2">
    <source>
        <dbReference type="ARBA" id="ARBA00022679"/>
    </source>
</evidence>
<dbReference type="CDD" id="cd01166">
    <property type="entry name" value="KdgK"/>
    <property type="match status" value="1"/>
</dbReference>
<sequence length="314" mass="32748">MRADVLTIGEAMVTVRCAGPLRLGGDSRVSTAGAEANVAIALSRLGHTARWTGALGNDEPGELVLRTLRAEGVLTDHVVRRTDAPTGLLLRDVAAGGRARVHYYRRDSAASTLSWDEVRPAVDAGQAGLHLTGITPALGPAPLEAVAAAARQAHRSGAWVSLDVNHRSLLWSGEEAVRALRPLLPYVTVLVASDDELALVADGDGERDRVAALLDAGVEEVVVKRGAAGASYHDARTSFDVPARRVPVVDVVGAGDAFTAGYLSGRLDGLDAYGRLERATLLGAASVACAGDWEGLPTRAELPALALPEGETLR</sequence>
<dbReference type="InterPro" id="IPR002173">
    <property type="entry name" value="Carboh/pur_kinase_PfkB_CS"/>
</dbReference>
<proteinExistence type="inferred from homology"/>
<reference evidence="8" key="1">
    <citation type="submission" date="2017-01" db="EMBL/GenBank/DDBJ databases">
        <authorList>
            <person name="Varghese N."/>
            <person name="Submissions S."/>
        </authorList>
    </citation>
    <scope>NUCLEOTIDE SEQUENCE [LARGE SCALE GENOMIC DNA]</scope>
    <source>
        <strain evidence="8">ATCC 12950</strain>
    </source>
</reference>
<evidence type="ECO:0000256" key="1">
    <source>
        <dbReference type="ARBA" id="ARBA00010688"/>
    </source>
</evidence>
<dbReference type="EMBL" id="FTNI01000015">
    <property type="protein sequence ID" value="SIR77930.1"/>
    <property type="molecule type" value="Genomic_DNA"/>
</dbReference>
<dbReference type="RefSeq" id="WP_076437130.1">
    <property type="nucleotide sequence ID" value="NZ_FTNI01000015.1"/>
</dbReference>
<evidence type="ECO:0000259" key="6">
    <source>
        <dbReference type="Pfam" id="PF00294"/>
    </source>
</evidence>
<evidence type="ECO:0000313" key="8">
    <source>
        <dbReference type="Proteomes" id="UP000186096"/>
    </source>
</evidence>
<dbReference type="InterPro" id="IPR011611">
    <property type="entry name" value="PfkB_dom"/>
</dbReference>
<dbReference type="AlphaFoldDB" id="A0A1N7DQ19"/>
<dbReference type="SUPFAM" id="SSF53613">
    <property type="entry name" value="Ribokinase-like"/>
    <property type="match status" value="1"/>
</dbReference>
<gene>
    <name evidence="7" type="ORF">SAMN05421833_11585</name>
</gene>
<dbReference type="Pfam" id="PF00294">
    <property type="entry name" value="PfkB"/>
    <property type="match status" value="1"/>
</dbReference>
<evidence type="ECO:0000313" key="7">
    <source>
        <dbReference type="EMBL" id="SIR77930.1"/>
    </source>
</evidence>
<accession>A0A1N7DQ19</accession>
<protein>
    <submittedName>
        <fullName evidence="7">2-dehydro-3-deoxygluconokinase</fullName>
    </submittedName>
</protein>
<dbReference type="PANTHER" id="PTHR43085">
    <property type="entry name" value="HEXOKINASE FAMILY MEMBER"/>
    <property type="match status" value="1"/>
</dbReference>
<evidence type="ECO:0000256" key="3">
    <source>
        <dbReference type="ARBA" id="ARBA00022741"/>
    </source>
</evidence>
<dbReference type="Gene3D" id="3.40.1190.20">
    <property type="match status" value="1"/>
</dbReference>
<dbReference type="InterPro" id="IPR029056">
    <property type="entry name" value="Ribokinase-like"/>
</dbReference>
<keyword evidence="4 7" id="KW-0418">Kinase</keyword>
<dbReference type="STRING" id="58117.SAMN05421833_11585"/>
<dbReference type="Proteomes" id="UP000186096">
    <property type="component" value="Unassembled WGS sequence"/>
</dbReference>
<evidence type="ECO:0000256" key="5">
    <source>
        <dbReference type="ARBA" id="ARBA00022840"/>
    </source>
</evidence>
<keyword evidence="8" id="KW-1185">Reference proteome</keyword>
<keyword evidence="3" id="KW-0547">Nucleotide-binding</keyword>
<organism evidence="7 8">
    <name type="scientific">Microbispora rosea</name>
    <dbReference type="NCBI Taxonomy" id="58117"/>
    <lineage>
        <taxon>Bacteria</taxon>
        <taxon>Bacillati</taxon>
        <taxon>Actinomycetota</taxon>
        <taxon>Actinomycetes</taxon>
        <taxon>Streptosporangiales</taxon>
        <taxon>Streptosporangiaceae</taxon>
        <taxon>Microbispora</taxon>
    </lineage>
</organism>
<keyword evidence="2" id="KW-0808">Transferase</keyword>
<dbReference type="GO" id="GO:0005524">
    <property type="term" value="F:ATP binding"/>
    <property type="evidence" value="ECO:0007669"/>
    <property type="project" value="UniProtKB-KW"/>
</dbReference>
<keyword evidence="5" id="KW-0067">ATP-binding</keyword>